<feature type="domain" description="GmrSD restriction endonucleases N-terminal" evidence="1">
    <location>
        <begin position="28"/>
        <end position="248"/>
    </location>
</feature>
<reference evidence="3 4" key="1">
    <citation type="journal article" date="2019" name="Int. J. Syst. Evol. Microbiol.">
        <title>The Global Catalogue of Microorganisms (GCM) 10K type strain sequencing project: providing services to taxonomists for standard genome sequencing and annotation.</title>
        <authorList>
            <consortium name="The Broad Institute Genomics Platform"/>
            <consortium name="The Broad Institute Genome Sequencing Center for Infectious Disease"/>
            <person name="Wu L."/>
            <person name="Ma J."/>
        </authorList>
    </citation>
    <scope>NUCLEOTIDE SEQUENCE [LARGE SCALE GENOMIC DNA]</scope>
    <source>
        <strain evidence="3 4">JCM 16117</strain>
    </source>
</reference>
<evidence type="ECO:0000313" key="4">
    <source>
        <dbReference type="Proteomes" id="UP001500929"/>
    </source>
</evidence>
<accession>A0ABN3DWM4</accession>
<dbReference type="Proteomes" id="UP001500929">
    <property type="component" value="Unassembled WGS sequence"/>
</dbReference>
<organism evidence="3 4">
    <name type="scientific">Herbiconiux moechotypicola</name>
    <dbReference type="NCBI Taxonomy" id="637393"/>
    <lineage>
        <taxon>Bacteria</taxon>
        <taxon>Bacillati</taxon>
        <taxon>Actinomycetota</taxon>
        <taxon>Actinomycetes</taxon>
        <taxon>Micrococcales</taxon>
        <taxon>Microbacteriaceae</taxon>
        <taxon>Herbiconiux</taxon>
    </lineage>
</organism>
<dbReference type="PANTHER" id="PTHR35149">
    <property type="entry name" value="SLL5132 PROTEIN"/>
    <property type="match status" value="1"/>
</dbReference>
<dbReference type="EMBL" id="BAAAQY010000010">
    <property type="protein sequence ID" value="GAA2243301.1"/>
    <property type="molecule type" value="Genomic_DNA"/>
</dbReference>
<dbReference type="InterPro" id="IPR011089">
    <property type="entry name" value="GmrSD_C"/>
</dbReference>
<comment type="caution">
    <text evidence="3">The sequence shown here is derived from an EMBL/GenBank/DDBJ whole genome shotgun (WGS) entry which is preliminary data.</text>
</comment>
<evidence type="ECO:0000313" key="3">
    <source>
        <dbReference type="EMBL" id="GAA2243301.1"/>
    </source>
</evidence>
<dbReference type="InterPro" id="IPR004919">
    <property type="entry name" value="GmrSD_N"/>
</dbReference>
<keyword evidence="4" id="KW-1185">Reference proteome</keyword>
<evidence type="ECO:0000259" key="1">
    <source>
        <dbReference type="Pfam" id="PF03235"/>
    </source>
</evidence>
<dbReference type="Pfam" id="PF07510">
    <property type="entry name" value="GmrSD_C"/>
    <property type="match status" value="1"/>
</dbReference>
<feature type="domain" description="GmrSD restriction endonucleases C-terminal" evidence="2">
    <location>
        <begin position="443"/>
        <end position="559"/>
    </location>
</feature>
<gene>
    <name evidence="3" type="ORF">GCM10009851_30680</name>
</gene>
<dbReference type="PANTHER" id="PTHR35149:SF2">
    <property type="entry name" value="DUF262 DOMAIN-CONTAINING PROTEIN"/>
    <property type="match status" value="1"/>
</dbReference>
<proteinExistence type="predicted"/>
<name>A0ABN3DWM4_9MICO</name>
<sequence>MHMVTAPRAATNVEATAVNTIAWLSEPSTTIVVPVYQRQYRWDIGGCEQLLADIRAVGDSAENDRHFIGSILSSAADGAAAGRSAPDSPAADDSELVLIDGQQRITTLMLLIAALHHTVLQDARGGATGSDTEAPAPLAAELERVLVRASGRTKLRPHRAWADVFESVVLDRRDHAGGELRDSRFDDNYAFFRSQVRPAEVPRIWRGLQRLEHVAITLGADANAQQIFESLNSTGEPLRDHELIHNYVLMGLSHEEQREVEEEFWLPIEQNTGEQIAGFWRHYLVMTTGREVVTGGRAVYDVFRQVFPRLDLATLRAHAAEWRAYSEAYRVLLAPEEAPAAEVAQQLGYVNTFGRGSYPLVMRAYADWAAGGSTTDELVATLELLQSLLLRRSVSGLPLDRLIARLCRARHEGPEQLVQAIARITPSDERVRVALKYSELPHAFYVLGRLSGVESIEQLDGLDLEHVVPLAPGEDWSGDGERRWADYSDDEQNSHRALAATLGNLALLEQPLAEGAFDRSFPEKRSFYADSALEPTAALAEHSTWGTAAIAQRTVRLTEEFVRVWPRPALRGIDDDGLTPILDAVKRRGWPRGWEREFDYVEYRGEHWEVYDVKYLFNRIFKRLWADARPSVIAFSADRGGPIYDSRAWNGHWDTLDTDTFLYMGWDSRYMLTALQGVLEEAGIASEVFVKYSYIGAVM</sequence>
<evidence type="ECO:0000259" key="2">
    <source>
        <dbReference type="Pfam" id="PF07510"/>
    </source>
</evidence>
<protein>
    <recommendedName>
        <fullName evidence="5">DUF262 domain-containing protein</fullName>
    </recommendedName>
</protein>
<evidence type="ECO:0008006" key="5">
    <source>
        <dbReference type="Google" id="ProtNLM"/>
    </source>
</evidence>
<dbReference type="Pfam" id="PF03235">
    <property type="entry name" value="GmrSD_N"/>
    <property type="match status" value="1"/>
</dbReference>